<keyword evidence="2" id="KW-0812">Transmembrane</keyword>
<sequence length="62" mass="6734">MTTLPATARTASRRHGSAPRHTTLGWNVIGLVVLTTVALDACSIALPRFDPHSRTEIDARPR</sequence>
<comment type="caution">
    <text evidence="3">The sequence shown here is derived from an EMBL/GenBank/DDBJ whole genome shotgun (WGS) entry which is preliminary data.</text>
</comment>
<gene>
    <name evidence="3" type="ORF">ACFW88_15560</name>
</gene>
<keyword evidence="2" id="KW-0472">Membrane</keyword>
<keyword evidence="4" id="KW-1185">Reference proteome</keyword>
<protein>
    <recommendedName>
        <fullName evidence="5">MFS transporter</fullName>
    </recommendedName>
</protein>
<feature type="region of interest" description="Disordered" evidence="1">
    <location>
        <begin position="1"/>
        <end position="21"/>
    </location>
</feature>
<dbReference type="RefSeq" id="WP_381806647.1">
    <property type="nucleotide sequence ID" value="NZ_JBHYTS010000020.1"/>
</dbReference>
<dbReference type="EMBL" id="JBHYTS010000020">
    <property type="protein sequence ID" value="MFE1751928.1"/>
    <property type="molecule type" value="Genomic_DNA"/>
</dbReference>
<proteinExistence type="predicted"/>
<evidence type="ECO:0000256" key="1">
    <source>
        <dbReference type="SAM" id="MobiDB-lite"/>
    </source>
</evidence>
<keyword evidence="2" id="KW-1133">Transmembrane helix</keyword>
<evidence type="ECO:0000313" key="4">
    <source>
        <dbReference type="Proteomes" id="UP001599756"/>
    </source>
</evidence>
<reference evidence="3 4" key="1">
    <citation type="submission" date="2024-09" db="EMBL/GenBank/DDBJ databases">
        <title>The Natural Products Discovery Center: Release of the First 8490 Sequenced Strains for Exploring Actinobacteria Biosynthetic Diversity.</title>
        <authorList>
            <person name="Kalkreuter E."/>
            <person name="Kautsar S.A."/>
            <person name="Yang D."/>
            <person name="Bader C.D."/>
            <person name="Teijaro C.N."/>
            <person name="Fluegel L."/>
            <person name="Davis C.M."/>
            <person name="Simpson J.R."/>
            <person name="Lauterbach L."/>
            <person name="Steele A.D."/>
            <person name="Gui C."/>
            <person name="Meng S."/>
            <person name="Li G."/>
            <person name="Viehrig K."/>
            <person name="Ye F."/>
            <person name="Su P."/>
            <person name="Kiefer A.F."/>
            <person name="Nichols A."/>
            <person name="Cepeda A.J."/>
            <person name="Yan W."/>
            <person name="Fan B."/>
            <person name="Jiang Y."/>
            <person name="Adhikari A."/>
            <person name="Zheng C.-J."/>
            <person name="Schuster L."/>
            <person name="Cowan T.M."/>
            <person name="Smanski M.J."/>
            <person name="Chevrette M.G."/>
            <person name="De Carvalho L.P.S."/>
            <person name="Shen B."/>
        </authorList>
    </citation>
    <scope>NUCLEOTIDE SEQUENCE [LARGE SCALE GENOMIC DNA]</scope>
    <source>
        <strain evidence="3 4">NPDC059500</strain>
    </source>
</reference>
<dbReference type="Proteomes" id="UP001599756">
    <property type="component" value="Unassembled WGS sequence"/>
</dbReference>
<evidence type="ECO:0000256" key="2">
    <source>
        <dbReference type="SAM" id="Phobius"/>
    </source>
</evidence>
<evidence type="ECO:0008006" key="5">
    <source>
        <dbReference type="Google" id="ProtNLM"/>
    </source>
</evidence>
<name>A0ABW6H5X6_9ACTN</name>
<feature type="transmembrane region" description="Helical" evidence="2">
    <location>
        <begin position="24"/>
        <end position="46"/>
    </location>
</feature>
<evidence type="ECO:0000313" key="3">
    <source>
        <dbReference type="EMBL" id="MFE1751928.1"/>
    </source>
</evidence>
<organism evidence="3 4">
    <name type="scientific">Streptomyces anandii</name>
    <dbReference type="NCBI Taxonomy" id="285454"/>
    <lineage>
        <taxon>Bacteria</taxon>
        <taxon>Bacillati</taxon>
        <taxon>Actinomycetota</taxon>
        <taxon>Actinomycetes</taxon>
        <taxon>Kitasatosporales</taxon>
        <taxon>Streptomycetaceae</taxon>
        <taxon>Streptomyces</taxon>
    </lineage>
</organism>
<accession>A0ABW6H5X6</accession>